<evidence type="ECO:0000313" key="1">
    <source>
        <dbReference type="EMBL" id="OBI49792.1"/>
    </source>
</evidence>
<dbReference type="Pfam" id="PF19866">
    <property type="entry name" value="DUF6339"/>
    <property type="match status" value="1"/>
</dbReference>
<comment type="caution">
    <text evidence="1">The sequence shown here is derived from an EMBL/GenBank/DDBJ whole genome shotgun (WGS) entry which is preliminary data.</text>
</comment>
<reference evidence="2" key="1">
    <citation type="submission" date="2016-06" db="EMBL/GenBank/DDBJ databases">
        <authorList>
            <person name="Sutton G."/>
            <person name="Brinkac L."/>
            <person name="Sanka R."/>
            <person name="Adams M."/>
            <person name="Lau E."/>
            <person name="Sam S."/>
            <person name="Sreng N."/>
            <person name="Him V."/>
            <person name="Kerleguer A."/>
            <person name="Cheng S."/>
        </authorList>
    </citation>
    <scope>NUCLEOTIDE SEQUENCE [LARGE SCALE GENOMIC DNA]</scope>
    <source>
        <strain evidence="2">E861</strain>
    </source>
</reference>
<dbReference type="Proteomes" id="UP000093592">
    <property type="component" value="Unassembled WGS sequence"/>
</dbReference>
<gene>
    <name evidence="1" type="ORF">A5707_16390</name>
</gene>
<name>A0A1A2ZJY8_9MYCO</name>
<organism evidence="1 2">
    <name type="scientific">Mycobacterium kyorinense</name>
    <dbReference type="NCBI Taxonomy" id="487514"/>
    <lineage>
        <taxon>Bacteria</taxon>
        <taxon>Bacillati</taxon>
        <taxon>Actinomycetota</taxon>
        <taxon>Actinomycetes</taxon>
        <taxon>Mycobacteriales</taxon>
        <taxon>Mycobacteriaceae</taxon>
        <taxon>Mycobacterium</taxon>
    </lineage>
</organism>
<evidence type="ECO:0000313" key="2">
    <source>
        <dbReference type="Proteomes" id="UP000093592"/>
    </source>
</evidence>
<proteinExistence type="predicted"/>
<dbReference type="EMBL" id="LZKJ01000059">
    <property type="protein sequence ID" value="OBI49792.1"/>
    <property type="molecule type" value="Genomic_DNA"/>
</dbReference>
<dbReference type="InterPro" id="IPR045920">
    <property type="entry name" value="DUF6339"/>
</dbReference>
<sequence>MLHDALQIIPSDAAHDEVWNFLTLVVFPDIAVLRFPDMHPSRMLGSKRNALRRAWLRRDTFGDLTDRYPRPLGEDEMVGLFERSAMARNRPLIRALGSAVMEYSGPARSEWARALYKRVRYSTGPRSLDGFTEEDLAPLIRGDEVAHSPLGRRHRLSEALKQRDQ</sequence>
<dbReference type="AlphaFoldDB" id="A0A1A2ZJY8"/>
<accession>A0A1A2ZJY8</accession>
<protein>
    <submittedName>
        <fullName evidence="1">Uncharacterized protein</fullName>
    </submittedName>
</protein>